<feature type="compositionally biased region" description="Low complexity" evidence="1">
    <location>
        <begin position="424"/>
        <end position="438"/>
    </location>
</feature>
<feature type="compositionally biased region" description="Polar residues" evidence="1">
    <location>
        <begin position="339"/>
        <end position="353"/>
    </location>
</feature>
<feature type="compositionally biased region" description="Basic and acidic residues" evidence="1">
    <location>
        <begin position="1020"/>
        <end position="1036"/>
    </location>
</feature>
<evidence type="ECO:0008006" key="4">
    <source>
        <dbReference type="Google" id="ProtNLM"/>
    </source>
</evidence>
<feature type="compositionally biased region" description="Basic and acidic residues" evidence="1">
    <location>
        <begin position="716"/>
        <end position="729"/>
    </location>
</feature>
<protein>
    <recommendedName>
        <fullName evidence="4">Altered inheritance of mitochondria protein 21</fullName>
    </recommendedName>
</protein>
<feature type="compositionally biased region" description="Basic and acidic residues" evidence="1">
    <location>
        <begin position="265"/>
        <end position="290"/>
    </location>
</feature>
<feature type="compositionally biased region" description="Basic and acidic residues" evidence="1">
    <location>
        <begin position="1047"/>
        <end position="1057"/>
    </location>
</feature>
<proteinExistence type="predicted"/>
<organism evidence="2 3">
    <name type="scientific">Cladobotryum mycophilum</name>
    <dbReference type="NCBI Taxonomy" id="491253"/>
    <lineage>
        <taxon>Eukaryota</taxon>
        <taxon>Fungi</taxon>
        <taxon>Dikarya</taxon>
        <taxon>Ascomycota</taxon>
        <taxon>Pezizomycotina</taxon>
        <taxon>Sordariomycetes</taxon>
        <taxon>Hypocreomycetidae</taxon>
        <taxon>Hypocreales</taxon>
        <taxon>Hypocreaceae</taxon>
        <taxon>Cladobotryum</taxon>
    </lineage>
</organism>
<dbReference type="Proteomes" id="UP001338125">
    <property type="component" value="Unassembled WGS sequence"/>
</dbReference>
<feature type="compositionally biased region" description="Basic and acidic residues" evidence="1">
    <location>
        <begin position="378"/>
        <end position="387"/>
    </location>
</feature>
<feature type="compositionally biased region" description="Basic and acidic residues" evidence="1">
    <location>
        <begin position="1064"/>
        <end position="1083"/>
    </location>
</feature>
<feature type="compositionally biased region" description="Basic and acidic residues" evidence="1">
    <location>
        <begin position="621"/>
        <end position="635"/>
    </location>
</feature>
<reference evidence="2 3" key="1">
    <citation type="submission" date="2024-01" db="EMBL/GenBank/DDBJ databases">
        <title>Complete genome of Cladobotryum mycophilum ATHUM6906.</title>
        <authorList>
            <person name="Christinaki A.C."/>
            <person name="Myridakis A.I."/>
            <person name="Kouvelis V.N."/>
        </authorList>
    </citation>
    <scope>NUCLEOTIDE SEQUENCE [LARGE SCALE GENOMIC DNA]</scope>
    <source>
        <strain evidence="2 3">ATHUM6906</strain>
    </source>
</reference>
<evidence type="ECO:0000313" key="3">
    <source>
        <dbReference type="Proteomes" id="UP001338125"/>
    </source>
</evidence>
<evidence type="ECO:0000256" key="1">
    <source>
        <dbReference type="SAM" id="MobiDB-lite"/>
    </source>
</evidence>
<feature type="compositionally biased region" description="Basic and acidic residues" evidence="1">
    <location>
        <begin position="799"/>
        <end position="837"/>
    </location>
</feature>
<feature type="compositionally biased region" description="Basic and acidic residues" evidence="1">
    <location>
        <begin position="466"/>
        <end position="478"/>
    </location>
</feature>
<sequence length="1083" mass="118014">MSASAVHQIPVVPPRPSKSPVKDTSTNMPAIPPRPAHRRIERSRSPNPERFAQSPLNGGITPRTSNISLLSPLGNNGESDDFIDRSNGLPMPSVGEEGVEYTAVARQLNKGQETSSEDESPEQTRTVGDDLKLHAPKPSFSAENAKQRVMNVTRTDSDKAAAFGIGKPGYPEERAASREGLRKKPSTNFSTTSEREQAYLTDDEHGIPEIGQRVPMNPHLGDVQAPSPALGSDGHSRNHSRKLSARGLPPGSYGMHGHGVASQDELDKAYYKKHPELARDQHTPLHDHRQNNFAMSSNDLNKLVRDTASRAADRVSTTGHQGTPADEVAFQATEEYARASSTEKASQDASAQESGKPIHVNDPKHPECYSYGAELESPIDHDGDEYHAPILASDEVEKGPKGQVQHPVVRPRLERNDSSYSQDSRPTSRPTSRPSSRPASIYNALPIFDHTPLEDVEEYEPLFPEESAKNEQEKPAERKARHYFPSKDVWEDAPHSAYETAEVSTPDVTEEEPPKRSSVHWEGRPMTPAQIFALHQEELAEKEANGKKHSFLPLVADEPKQEASKTAKSDASRRFPSRDVWEDAPESSLYEAEVSESKDDGKPEVPTRPAKKTGELLRPAVPERPRSRAGVKENAAKSPASPETVQMPPIPPRPARKSSGDSKEDEARPKSAASSRPVGGRIAALQAGFMSDLNKRLQLGPTAAKKEEPSQQDAPVEQKEKAPLSDARKGRARGPQRRAPTRTIPAVAAIPEEPAKDSTTALIISVPQTIWSIDPEDGDFVFASELKQILRKEVPLSEPKLEELAITESEKAPESKDPPELEVDKDIPKSEIVKEEQQVEEPLDPEPPIVLAEVEKPKEPEASKKTETTEEPEVSEKSEVTEEPEVAKELEVVKEPEVTKEAEVAQEAEVAKESEVIEESEGSSGFGGSKGSEQSKRSEGSKGSAGSKATEGSEGFEGREQSGGIEGAEGAEDPEAPRETENAEEEEVGKESEDVKGHGATKNSDDSDWQTAVQGSEVAQKTKEPLETEEPVKEETLVANTAGESILEAKVEKKDGGNEIEPILVKDEVKDDARDDTEGGVKI</sequence>
<accession>A0ABR0S7S5</accession>
<feature type="region of interest" description="Disordered" evidence="1">
    <location>
        <begin position="799"/>
        <end position="1083"/>
    </location>
</feature>
<gene>
    <name evidence="2" type="ORF">PT974_11991</name>
</gene>
<feature type="compositionally biased region" description="Basic and acidic residues" evidence="1">
    <location>
        <begin position="170"/>
        <end position="182"/>
    </location>
</feature>
<feature type="compositionally biased region" description="Basic and acidic residues" evidence="1">
    <location>
        <begin position="595"/>
        <end position="605"/>
    </location>
</feature>
<feature type="compositionally biased region" description="Low complexity" evidence="1">
    <location>
        <begin position="941"/>
        <end position="953"/>
    </location>
</feature>
<feature type="compositionally biased region" description="Basic and acidic residues" evidence="1">
    <location>
        <begin position="302"/>
        <end position="313"/>
    </location>
</feature>
<dbReference type="EMBL" id="JAVFKD010000016">
    <property type="protein sequence ID" value="KAK5987856.1"/>
    <property type="molecule type" value="Genomic_DNA"/>
</dbReference>
<feature type="compositionally biased region" description="Polar residues" evidence="1">
    <location>
        <begin position="1009"/>
        <end position="1019"/>
    </location>
</feature>
<feature type="region of interest" description="Disordered" evidence="1">
    <location>
        <begin position="1"/>
        <end position="525"/>
    </location>
</feature>
<feature type="compositionally biased region" description="Basic and acidic residues" evidence="1">
    <location>
        <begin position="557"/>
        <end position="581"/>
    </location>
</feature>
<keyword evidence="3" id="KW-1185">Reference proteome</keyword>
<feature type="compositionally biased region" description="Basic and acidic residues" evidence="1">
    <location>
        <begin position="193"/>
        <end position="207"/>
    </location>
</feature>
<dbReference type="InterPro" id="IPR021582">
    <property type="entry name" value="Aim21"/>
</dbReference>
<feature type="compositionally biased region" description="Basic and acidic residues" evidence="1">
    <location>
        <begin position="512"/>
        <end position="523"/>
    </location>
</feature>
<comment type="caution">
    <text evidence="2">The sequence shown here is derived from an EMBL/GenBank/DDBJ whole genome shotgun (WGS) entry which is preliminary data.</text>
</comment>
<feature type="compositionally biased region" description="Basic and acidic residues" evidence="1">
    <location>
        <begin position="853"/>
        <end position="915"/>
    </location>
</feature>
<dbReference type="Pfam" id="PF11489">
    <property type="entry name" value="Aim21"/>
    <property type="match status" value="1"/>
</dbReference>
<feature type="compositionally biased region" description="Polar residues" evidence="1">
    <location>
        <begin position="62"/>
        <end position="77"/>
    </location>
</feature>
<evidence type="ECO:0000313" key="2">
    <source>
        <dbReference type="EMBL" id="KAK5987856.1"/>
    </source>
</evidence>
<feature type="region of interest" description="Disordered" evidence="1">
    <location>
        <begin position="540"/>
        <end position="752"/>
    </location>
</feature>
<feature type="compositionally biased region" description="Basic residues" evidence="1">
    <location>
        <begin position="730"/>
        <end position="740"/>
    </location>
</feature>
<feature type="compositionally biased region" description="Basic and acidic residues" evidence="1">
    <location>
        <begin position="658"/>
        <end position="669"/>
    </location>
</feature>
<feature type="compositionally biased region" description="Polar residues" evidence="1">
    <location>
        <begin position="291"/>
        <end position="300"/>
    </location>
</feature>
<name>A0ABR0S7S5_9HYPO</name>